<dbReference type="Gene3D" id="3.30.70.580">
    <property type="entry name" value="Pseudouridine synthase I, catalytic domain, N-terminal subdomain"/>
    <property type="match status" value="1"/>
</dbReference>
<dbReference type="CDD" id="cd02570">
    <property type="entry name" value="PseudoU_synth_EcTruA"/>
    <property type="match status" value="1"/>
</dbReference>
<dbReference type="Gene3D" id="3.30.70.660">
    <property type="entry name" value="Pseudouridine synthase I, catalytic domain, C-terminal subdomain"/>
    <property type="match status" value="1"/>
</dbReference>
<dbReference type="GO" id="GO:0160147">
    <property type="term" value="F:tRNA pseudouridine(38-40) synthase activity"/>
    <property type="evidence" value="ECO:0007669"/>
    <property type="project" value="UniProtKB-EC"/>
</dbReference>
<evidence type="ECO:0000259" key="8">
    <source>
        <dbReference type="Pfam" id="PF01416"/>
    </source>
</evidence>
<dbReference type="Pfam" id="PF01416">
    <property type="entry name" value="PseudoU_synth_1"/>
    <property type="match status" value="2"/>
</dbReference>
<feature type="active site" description="Nucleophile" evidence="4 5">
    <location>
        <position position="57"/>
    </location>
</feature>
<evidence type="ECO:0000256" key="5">
    <source>
        <dbReference type="PIRSR" id="PIRSR001430-1"/>
    </source>
</evidence>
<dbReference type="OrthoDB" id="9811823at2"/>
<keyword evidence="2 4" id="KW-0819">tRNA processing</keyword>
<dbReference type="PIRSF" id="PIRSF001430">
    <property type="entry name" value="tRNA_psdUrid_synth"/>
    <property type="match status" value="1"/>
</dbReference>
<feature type="domain" description="Pseudouridine synthase I TruA alpha/beta" evidence="8">
    <location>
        <begin position="149"/>
        <end position="252"/>
    </location>
</feature>
<sequence length="258" mass="29560">MILDKIRYKMKLAYDGTAFSGFQIQPNKRTVQGEIEKALSKMAKGDFIRIKGAGRTDAGVHARGQMIHFDYPKYIPAEGMLRAMNTLGPEDIVFLNSEIVDQTFHSQYLATGKIYQYRVDNHQLKDPFTRLYAHHHPFEMDLKRTQKALAVLEGTHDFTSFASAHSDKEDKTRTIYEASVMIDEKTEEWIFTFRGNGFLYNMIRIIMGTILQIADGRRPLEDIKRILEAKDRTAAGPTASPKGLCMMEVLYDEHTLDE</sequence>
<dbReference type="PANTHER" id="PTHR11142:SF0">
    <property type="entry name" value="TRNA PSEUDOURIDINE SYNTHASE-LIKE 1"/>
    <property type="match status" value="1"/>
</dbReference>
<dbReference type="NCBIfam" id="TIGR00071">
    <property type="entry name" value="hisT_truA"/>
    <property type="match status" value="1"/>
</dbReference>
<dbReference type="HAMAP" id="MF_00171">
    <property type="entry name" value="TruA"/>
    <property type="match status" value="1"/>
</dbReference>
<evidence type="ECO:0000256" key="3">
    <source>
        <dbReference type="ARBA" id="ARBA00023235"/>
    </source>
</evidence>
<comment type="caution">
    <text evidence="9">The sequence shown here is derived from an EMBL/GenBank/DDBJ whole genome shotgun (WGS) entry which is preliminary data.</text>
</comment>
<dbReference type="EMBL" id="VBTE01000012">
    <property type="protein sequence ID" value="TLQ07895.1"/>
    <property type="molecule type" value="Genomic_DNA"/>
</dbReference>
<dbReference type="Proteomes" id="UP000307201">
    <property type="component" value="Unassembled WGS sequence"/>
</dbReference>
<dbReference type="AlphaFoldDB" id="A0A5R9C4R7"/>
<dbReference type="InterPro" id="IPR020097">
    <property type="entry name" value="PsdUridine_synth_TruA_a/b_dom"/>
</dbReference>
<comment type="subunit">
    <text evidence="4">Homodimer.</text>
</comment>
<protein>
    <recommendedName>
        <fullName evidence="4">tRNA pseudouridine synthase A</fullName>
        <ecNumber evidence="4">5.4.99.12</ecNumber>
    </recommendedName>
    <alternativeName>
        <fullName evidence="4">tRNA pseudouridine(38-40) synthase</fullName>
    </alternativeName>
    <alternativeName>
        <fullName evidence="4">tRNA pseudouridylate synthase I</fullName>
    </alternativeName>
    <alternativeName>
        <fullName evidence="4">tRNA-uridine isomerase I</fullName>
    </alternativeName>
</protein>
<comment type="catalytic activity">
    <reaction evidence="4 7">
        <text>uridine(38/39/40) in tRNA = pseudouridine(38/39/40) in tRNA</text>
        <dbReference type="Rhea" id="RHEA:22376"/>
        <dbReference type="Rhea" id="RHEA-COMP:10085"/>
        <dbReference type="Rhea" id="RHEA-COMP:10087"/>
        <dbReference type="ChEBI" id="CHEBI:65314"/>
        <dbReference type="ChEBI" id="CHEBI:65315"/>
        <dbReference type="EC" id="5.4.99.12"/>
    </reaction>
</comment>
<feature type="domain" description="Pseudouridine synthase I TruA alpha/beta" evidence="8">
    <location>
        <begin position="13"/>
        <end position="108"/>
    </location>
</feature>
<feature type="binding site" evidence="4 6">
    <location>
        <position position="115"/>
    </location>
    <ligand>
        <name>substrate</name>
    </ligand>
</feature>
<dbReference type="PANTHER" id="PTHR11142">
    <property type="entry name" value="PSEUDOURIDYLATE SYNTHASE"/>
    <property type="match status" value="1"/>
</dbReference>
<evidence type="ECO:0000313" key="10">
    <source>
        <dbReference type="Proteomes" id="UP000307201"/>
    </source>
</evidence>
<dbReference type="InterPro" id="IPR001406">
    <property type="entry name" value="PsdUridine_synth_TruA"/>
</dbReference>
<evidence type="ECO:0000256" key="1">
    <source>
        <dbReference type="ARBA" id="ARBA00009375"/>
    </source>
</evidence>
<evidence type="ECO:0000256" key="2">
    <source>
        <dbReference type="ARBA" id="ARBA00022694"/>
    </source>
</evidence>
<dbReference type="InterPro" id="IPR020103">
    <property type="entry name" value="PsdUridine_synth_cat_dom_sf"/>
</dbReference>
<accession>A0A5R9C4R7</accession>
<evidence type="ECO:0000313" key="9">
    <source>
        <dbReference type="EMBL" id="TLQ07895.1"/>
    </source>
</evidence>
<dbReference type="FunFam" id="3.30.70.580:FF:000001">
    <property type="entry name" value="tRNA pseudouridine synthase A"/>
    <property type="match status" value="1"/>
</dbReference>
<gene>
    <name evidence="4 9" type="primary">truA</name>
    <name evidence="9" type="ORF">FEZ48_05130</name>
</gene>
<organism evidence="9 10">
    <name type="scientific">Marinilactibacillus psychrotolerans</name>
    <dbReference type="NCBI Taxonomy" id="191770"/>
    <lineage>
        <taxon>Bacteria</taxon>
        <taxon>Bacillati</taxon>
        <taxon>Bacillota</taxon>
        <taxon>Bacilli</taxon>
        <taxon>Lactobacillales</taxon>
        <taxon>Carnobacteriaceae</taxon>
        <taxon>Marinilactibacillus</taxon>
    </lineage>
</organism>
<evidence type="ECO:0000256" key="7">
    <source>
        <dbReference type="RuleBase" id="RU003792"/>
    </source>
</evidence>
<comment type="caution">
    <text evidence="4">Lacks conserved residue(s) required for the propagation of feature annotation.</text>
</comment>
<comment type="function">
    <text evidence="4">Formation of pseudouridine at positions 38, 39 and 40 in the anticodon stem and loop of transfer RNAs.</text>
</comment>
<dbReference type="GO" id="GO:0031119">
    <property type="term" value="P:tRNA pseudouridine synthesis"/>
    <property type="evidence" value="ECO:0007669"/>
    <property type="project" value="UniProtKB-UniRule"/>
</dbReference>
<comment type="similarity">
    <text evidence="1 4 7">Belongs to the tRNA pseudouridine synthase TruA family.</text>
</comment>
<dbReference type="STRING" id="191770.SAMN04488013_10581"/>
<dbReference type="SUPFAM" id="SSF55120">
    <property type="entry name" value="Pseudouridine synthase"/>
    <property type="match status" value="1"/>
</dbReference>
<dbReference type="InterPro" id="IPR020094">
    <property type="entry name" value="TruA/RsuA/RluB/E/F_N"/>
</dbReference>
<dbReference type="GO" id="GO:0003723">
    <property type="term" value="F:RNA binding"/>
    <property type="evidence" value="ECO:0007669"/>
    <property type="project" value="InterPro"/>
</dbReference>
<evidence type="ECO:0000256" key="4">
    <source>
        <dbReference type="HAMAP-Rule" id="MF_00171"/>
    </source>
</evidence>
<dbReference type="EC" id="5.4.99.12" evidence="4"/>
<dbReference type="InterPro" id="IPR020095">
    <property type="entry name" value="PsdUridine_synth_TruA_C"/>
</dbReference>
<reference evidence="9 10" key="1">
    <citation type="submission" date="2019-05" db="EMBL/GenBank/DDBJ databases">
        <title>The metagenome of a microbial culture collection derived from dairy environment covers the genomic content of the human microbiome.</title>
        <authorList>
            <person name="Roder T."/>
            <person name="Wuthrich D."/>
            <person name="Sattari Z."/>
            <person name="Von Ah U."/>
            <person name="Bar C."/>
            <person name="Ronchi F."/>
            <person name="Macpherson A.J."/>
            <person name="Ganal-Vonarburg S.C."/>
            <person name="Bruggmann R."/>
            <person name="Vergeres G."/>
        </authorList>
    </citation>
    <scope>NUCLEOTIDE SEQUENCE [LARGE SCALE GENOMIC DNA]</scope>
    <source>
        <strain evidence="9 10">FAM 24235</strain>
    </source>
</reference>
<keyword evidence="3 4" id="KW-0413">Isomerase</keyword>
<proteinExistence type="inferred from homology"/>
<evidence type="ECO:0000256" key="6">
    <source>
        <dbReference type="PIRSR" id="PIRSR001430-2"/>
    </source>
</evidence>
<name>A0A5R9C4R7_9LACT</name>